<comment type="caution">
    <text evidence="4">The sequence shown here is derived from an EMBL/GenBank/DDBJ whole genome shotgun (WGS) entry which is preliminary data.</text>
</comment>
<dbReference type="InterPro" id="IPR036979">
    <property type="entry name" value="CM_dom_sf"/>
</dbReference>
<dbReference type="RefSeq" id="WP_166934807.1">
    <property type="nucleotide sequence ID" value="NZ_BAAADD010000014.1"/>
</dbReference>
<dbReference type="SMART" id="SM00830">
    <property type="entry name" value="CM_2"/>
    <property type="match status" value="1"/>
</dbReference>
<dbReference type="InterPro" id="IPR051331">
    <property type="entry name" value="Chorismate_mutase-related"/>
</dbReference>
<name>A0ABP3QC60_9PROT</name>
<feature type="domain" description="Chorismate mutase" evidence="3">
    <location>
        <begin position="11"/>
        <end position="101"/>
    </location>
</feature>
<evidence type="ECO:0000313" key="5">
    <source>
        <dbReference type="Proteomes" id="UP001499951"/>
    </source>
</evidence>
<dbReference type="EMBL" id="BAAADD010000014">
    <property type="protein sequence ID" value="GAA0588099.1"/>
    <property type="molecule type" value="Genomic_DNA"/>
</dbReference>
<reference evidence="5" key="1">
    <citation type="journal article" date="2019" name="Int. J. Syst. Evol. Microbiol.">
        <title>The Global Catalogue of Microorganisms (GCM) 10K type strain sequencing project: providing services to taxonomists for standard genome sequencing and annotation.</title>
        <authorList>
            <consortium name="The Broad Institute Genomics Platform"/>
            <consortium name="The Broad Institute Genome Sequencing Center for Infectious Disease"/>
            <person name="Wu L."/>
            <person name="Ma J."/>
        </authorList>
    </citation>
    <scope>NUCLEOTIDE SEQUENCE [LARGE SCALE GENOMIC DNA]</scope>
    <source>
        <strain evidence="5">JCM 15089</strain>
    </source>
</reference>
<keyword evidence="2" id="KW-0413">Isomerase</keyword>
<organism evidence="4 5">
    <name type="scientific">Rhizomicrobium electricum</name>
    <dbReference type="NCBI Taxonomy" id="480070"/>
    <lineage>
        <taxon>Bacteria</taxon>
        <taxon>Pseudomonadati</taxon>
        <taxon>Pseudomonadota</taxon>
        <taxon>Alphaproteobacteria</taxon>
        <taxon>Micropepsales</taxon>
        <taxon>Micropepsaceae</taxon>
        <taxon>Rhizomicrobium</taxon>
    </lineage>
</organism>
<dbReference type="Gene3D" id="1.20.59.10">
    <property type="entry name" value="Chorismate mutase"/>
    <property type="match status" value="1"/>
</dbReference>
<gene>
    <name evidence="4" type="ORF">GCM10008942_41370</name>
</gene>
<dbReference type="SUPFAM" id="SSF48600">
    <property type="entry name" value="Chorismate mutase II"/>
    <property type="match status" value="1"/>
</dbReference>
<accession>A0ABP3QC60</accession>
<dbReference type="Proteomes" id="UP001499951">
    <property type="component" value="Unassembled WGS sequence"/>
</dbReference>
<protein>
    <recommendedName>
        <fullName evidence="1">chorismate mutase</fullName>
        <ecNumber evidence="1">5.4.99.5</ecNumber>
    </recommendedName>
</protein>
<proteinExistence type="predicted"/>
<dbReference type="PANTHER" id="PTHR38041">
    <property type="entry name" value="CHORISMATE MUTASE"/>
    <property type="match status" value="1"/>
</dbReference>
<evidence type="ECO:0000259" key="3">
    <source>
        <dbReference type="PROSITE" id="PS51168"/>
    </source>
</evidence>
<evidence type="ECO:0000256" key="1">
    <source>
        <dbReference type="ARBA" id="ARBA00012404"/>
    </source>
</evidence>
<keyword evidence="5" id="KW-1185">Reference proteome</keyword>
<dbReference type="PROSITE" id="PS51168">
    <property type="entry name" value="CHORISMATE_MUT_2"/>
    <property type="match status" value="1"/>
</dbReference>
<dbReference type="InterPro" id="IPR002701">
    <property type="entry name" value="CM_II_prokaryot"/>
</dbReference>
<evidence type="ECO:0000256" key="2">
    <source>
        <dbReference type="ARBA" id="ARBA00023235"/>
    </source>
</evidence>
<sequence length="111" mass="12644">MAAQDQKNKSPDQCLDMTDLRAEIDRLDRSLVALLSERQGYIERAAEIKGRRSEIRDEARIADVLAKITAAAQEAGLSVHIARAVWRTLMEHSIALEMERFDEIQAVQRLR</sequence>
<evidence type="ECO:0000313" key="4">
    <source>
        <dbReference type="EMBL" id="GAA0588099.1"/>
    </source>
</evidence>
<dbReference type="PANTHER" id="PTHR38041:SF1">
    <property type="entry name" value="CHORISMATE MUTASE"/>
    <property type="match status" value="1"/>
</dbReference>
<dbReference type="InterPro" id="IPR036263">
    <property type="entry name" value="Chorismate_II_sf"/>
</dbReference>
<dbReference type="Pfam" id="PF01817">
    <property type="entry name" value="CM_2"/>
    <property type="match status" value="1"/>
</dbReference>
<dbReference type="EC" id="5.4.99.5" evidence="1"/>